<dbReference type="Proteomes" id="UP000053989">
    <property type="component" value="Unassembled WGS sequence"/>
</dbReference>
<protein>
    <submittedName>
        <fullName evidence="1">Uncharacterized protein</fullName>
    </submittedName>
</protein>
<reference evidence="2" key="2">
    <citation type="submission" date="2015-01" db="EMBL/GenBank/DDBJ databases">
        <title>Evolutionary Origins and Diversification of the Mycorrhizal Mutualists.</title>
        <authorList>
            <consortium name="DOE Joint Genome Institute"/>
            <consortium name="Mycorrhizal Genomics Consortium"/>
            <person name="Kohler A."/>
            <person name="Kuo A."/>
            <person name="Nagy L.G."/>
            <person name="Floudas D."/>
            <person name="Copeland A."/>
            <person name="Barry K.W."/>
            <person name="Cichocki N."/>
            <person name="Veneault-Fourrey C."/>
            <person name="LaButti K."/>
            <person name="Lindquist E.A."/>
            <person name="Lipzen A."/>
            <person name="Lundell T."/>
            <person name="Morin E."/>
            <person name="Murat C."/>
            <person name="Riley R."/>
            <person name="Ohm R."/>
            <person name="Sun H."/>
            <person name="Tunlid A."/>
            <person name="Henrissat B."/>
            <person name="Grigoriev I.V."/>
            <person name="Hibbett D.S."/>
            <person name="Martin F."/>
        </authorList>
    </citation>
    <scope>NUCLEOTIDE SEQUENCE [LARGE SCALE GENOMIC DNA]</scope>
    <source>
        <strain evidence="2">Foug A</strain>
    </source>
</reference>
<dbReference type="AlphaFoldDB" id="A0A0C2YKY1"/>
<name>A0A0C2YKY1_9AGAM</name>
<proteinExistence type="predicted"/>
<gene>
    <name evidence="1" type="ORF">SCLCIDRAFT_145528</name>
</gene>
<dbReference type="OrthoDB" id="2677435at2759"/>
<keyword evidence="2" id="KW-1185">Reference proteome</keyword>
<feature type="non-terminal residue" evidence="1">
    <location>
        <position position="1"/>
    </location>
</feature>
<evidence type="ECO:0000313" key="2">
    <source>
        <dbReference type="Proteomes" id="UP000053989"/>
    </source>
</evidence>
<dbReference type="InParanoid" id="A0A0C2YKY1"/>
<accession>A0A0C2YKY1</accession>
<dbReference type="EMBL" id="KN822444">
    <property type="protein sequence ID" value="KIM50418.1"/>
    <property type="molecule type" value="Genomic_DNA"/>
</dbReference>
<reference evidence="1 2" key="1">
    <citation type="submission" date="2014-04" db="EMBL/GenBank/DDBJ databases">
        <authorList>
            <consortium name="DOE Joint Genome Institute"/>
            <person name="Kuo A."/>
            <person name="Kohler A."/>
            <person name="Nagy L.G."/>
            <person name="Floudas D."/>
            <person name="Copeland A."/>
            <person name="Barry K.W."/>
            <person name="Cichocki N."/>
            <person name="Veneault-Fourrey C."/>
            <person name="LaButti K."/>
            <person name="Lindquist E.A."/>
            <person name="Lipzen A."/>
            <person name="Lundell T."/>
            <person name="Morin E."/>
            <person name="Murat C."/>
            <person name="Sun H."/>
            <person name="Tunlid A."/>
            <person name="Henrissat B."/>
            <person name="Grigoriev I.V."/>
            <person name="Hibbett D.S."/>
            <person name="Martin F."/>
            <person name="Nordberg H.P."/>
            <person name="Cantor M.N."/>
            <person name="Hua S.X."/>
        </authorList>
    </citation>
    <scope>NUCLEOTIDE SEQUENCE [LARGE SCALE GENOMIC DNA]</scope>
    <source>
        <strain evidence="1 2">Foug A</strain>
    </source>
</reference>
<sequence length="68" mass="7559">KIRFLYLDQDSGKPENLFWSYFILYLLGQHLRPCADSPDVPDLKIGELKKSGAKGVLALTCAAVCIAF</sequence>
<evidence type="ECO:0000313" key="1">
    <source>
        <dbReference type="EMBL" id="KIM50418.1"/>
    </source>
</evidence>
<dbReference type="HOGENOM" id="CLU_2801118_0_0_1"/>
<organism evidence="1 2">
    <name type="scientific">Scleroderma citrinum Foug A</name>
    <dbReference type="NCBI Taxonomy" id="1036808"/>
    <lineage>
        <taxon>Eukaryota</taxon>
        <taxon>Fungi</taxon>
        <taxon>Dikarya</taxon>
        <taxon>Basidiomycota</taxon>
        <taxon>Agaricomycotina</taxon>
        <taxon>Agaricomycetes</taxon>
        <taxon>Agaricomycetidae</taxon>
        <taxon>Boletales</taxon>
        <taxon>Sclerodermatineae</taxon>
        <taxon>Sclerodermataceae</taxon>
        <taxon>Scleroderma</taxon>
    </lineage>
</organism>